<dbReference type="AlphaFoldDB" id="Q0UE17"/>
<sequence>MLNGDPIHKQVLAATIGTAAAVRKCMLILLEGRGALCHGISKEQFAESHADLAKDNLVYVIEKKLTLPVDTAKFRLVLLNDPHFTLNWCIVLLYGEEIVLKGEESSDASNSWNGLLKASGWYIHTRLLD</sequence>
<dbReference type="GeneID" id="5977187"/>
<reference evidence="2" key="1">
    <citation type="journal article" date="2007" name="Plant Cell">
        <title>Dothideomycete-plant interactions illuminated by genome sequencing and EST analysis of the wheat pathogen Stagonospora nodorum.</title>
        <authorList>
            <person name="Hane J.K."/>
            <person name="Lowe R.G."/>
            <person name="Solomon P.S."/>
            <person name="Tan K.C."/>
            <person name="Schoch C.L."/>
            <person name="Spatafora J.W."/>
            <person name="Crous P.W."/>
            <person name="Kodira C."/>
            <person name="Birren B.W."/>
            <person name="Galagan J.E."/>
            <person name="Torriani S.F."/>
            <person name="McDonald B.A."/>
            <person name="Oliver R.P."/>
        </authorList>
    </citation>
    <scope>NUCLEOTIDE SEQUENCE [LARGE SCALE GENOMIC DNA]</scope>
    <source>
        <strain evidence="2">SN15 / ATCC MYA-4574 / FGSC 10173</strain>
    </source>
</reference>
<proteinExistence type="predicted"/>
<dbReference type="KEGG" id="pno:SNOG_09997"/>
<dbReference type="EMBL" id="CH445340">
    <property type="protein sequence ID" value="EAT82332.2"/>
    <property type="molecule type" value="Genomic_DNA"/>
</dbReference>
<accession>Q0UE17</accession>
<protein>
    <submittedName>
        <fullName evidence="1">Uncharacterized protein</fullName>
    </submittedName>
</protein>
<name>Q0UE17_PHANO</name>
<dbReference type="RefSeq" id="XP_001800281.1">
    <property type="nucleotide sequence ID" value="XM_001800229.1"/>
</dbReference>
<dbReference type="VEuPathDB" id="FungiDB:JI435_099970"/>
<evidence type="ECO:0000313" key="2">
    <source>
        <dbReference type="Proteomes" id="UP000001055"/>
    </source>
</evidence>
<evidence type="ECO:0000313" key="1">
    <source>
        <dbReference type="EMBL" id="EAT82332.2"/>
    </source>
</evidence>
<dbReference type="Proteomes" id="UP000001055">
    <property type="component" value="Unassembled WGS sequence"/>
</dbReference>
<organism evidence="1 2">
    <name type="scientific">Phaeosphaeria nodorum (strain SN15 / ATCC MYA-4574 / FGSC 10173)</name>
    <name type="common">Glume blotch fungus</name>
    <name type="synonym">Parastagonospora nodorum</name>
    <dbReference type="NCBI Taxonomy" id="321614"/>
    <lineage>
        <taxon>Eukaryota</taxon>
        <taxon>Fungi</taxon>
        <taxon>Dikarya</taxon>
        <taxon>Ascomycota</taxon>
        <taxon>Pezizomycotina</taxon>
        <taxon>Dothideomycetes</taxon>
        <taxon>Pleosporomycetidae</taxon>
        <taxon>Pleosporales</taxon>
        <taxon>Pleosporineae</taxon>
        <taxon>Phaeosphaeriaceae</taxon>
        <taxon>Parastagonospora</taxon>
    </lineage>
</organism>
<gene>
    <name evidence="1" type="ORF">SNOG_09997</name>
</gene>
<dbReference type="InParanoid" id="Q0UE17"/>